<protein>
    <recommendedName>
        <fullName evidence="3">EscE/YscE/SsaE family type III secretion system needle protein co-chaperone</fullName>
    </recommendedName>
</protein>
<dbReference type="EMBL" id="BAABFL010000081">
    <property type="protein sequence ID" value="GAA4648542.1"/>
    <property type="molecule type" value="Genomic_DNA"/>
</dbReference>
<dbReference type="NCBIfam" id="TIGR02501">
    <property type="entry name" value="type_III_yscE"/>
    <property type="match status" value="1"/>
</dbReference>
<keyword evidence="2" id="KW-1185">Reference proteome</keyword>
<dbReference type="InterPro" id="IPR012671">
    <property type="entry name" value="T3SS_PscE/YscE"/>
</dbReference>
<accession>A0ABP8V116</accession>
<proteinExistence type="predicted"/>
<evidence type="ECO:0008006" key="3">
    <source>
        <dbReference type="Google" id="ProtNLM"/>
    </source>
</evidence>
<comment type="caution">
    <text evidence="1">The sequence shown here is derived from an EMBL/GenBank/DDBJ whole genome shotgun (WGS) entry which is preliminary data.</text>
</comment>
<sequence length="83" mass="9137">MAEADNVSLSLTEDRLSTDTDGQYRQELIDSLNAEAAQLKSSKQGGLSPEEFEQTDALIKALDDAVKVIELTWLKYHKASGTH</sequence>
<evidence type="ECO:0000313" key="1">
    <source>
        <dbReference type="EMBL" id="GAA4648542.1"/>
    </source>
</evidence>
<dbReference type="Pfam" id="PF08988">
    <property type="entry name" value="T3SS_needle_E"/>
    <property type="match status" value="1"/>
</dbReference>
<dbReference type="RefSeq" id="WP_211824706.1">
    <property type="nucleotide sequence ID" value="NZ_BAABFL010000081.1"/>
</dbReference>
<gene>
    <name evidence="1" type="ORF">GCM10023116_08110</name>
</gene>
<name>A0ABP8V116_9GAMM</name>
<dbReference type="Proteomes" id="UP001500604">
    <property type="component" value="Unassembled WGS sequence"/>
</dbReference>
<evidence type="ECO:0000313" key="2">
    <source>
        <dbReference type="Proteomes" id="UP001500604"/>
    </source>
</evidence>
<reference evidence="2" key="1">
    <citation type="journal article" date="2019" name="Int. J. Syst. Evol. Microbiol.">
        <title>The Global Catalogue of Microorganisms (GCM) 10K type strain sequencing project: providing services to taxonomists for standard genome sequencing and annotation.</title>
        <authorList>
            <consortium name="The Broad Institute Genomics Platform"/>
            <consortium name="The Broad Institute Genome Sequencing Center for Infectious Disease"/>
            <person name="Wu L."/>
            <person name="Ma J."/>
        </authorList>
    </citation>
    <scope>NUCLEOTIDE SEQUENCE [LARGE SCALE GENOMIC DNA]</scope>
    <source>
        <strain evidence="2">JCM 17805</strain>
    </source>
</reference>
<organism evidence="1 2">
    <name type="scientific">Kistimonas scapharcae</name>
    <dbReference type="NCBI Taxonomy" id="1036133"/>
    <lineage>
        <taxon>Bacteria</taxon>
        <taxon>Pseudomonadati</taxon>
        <taxon>Pseudomonadota</taxon>
        <taxon>Gammaproteobacteria</taxon>
        <taxon>Oceanospirillales</taxon>
        <taxon>Endozoicomonadaceae</taxon>
        <taxon>Kistimonas</taxon>
    </lineage>
</organism>
<dbReference type="Gene3D" id="1.20.5.420">
    <property type="entry name" value="Immunoglobulin FC, subunit C"/>
    <property type="match status" value="1"/>
</dbReference>